<evidence type="ECO:0000259" key="1">
    <source>
        <dbReference type="Pfam" id="PF01261"/>
    </source>
</evidence>
<accession>A0A9J7BXQ1</accession>
<dbReference type="InterPro" id="IPR050312">
    <property type="entry name" value="IolE/XylAMocC-like"/>
</dbReference>
<dbReference type="PANTHER" id="PTHR12110:SF21">
    <property type="entry name" value="XYLOSE ISOMERASE-LIKE TIM BARREL DOMAIN-CONTAINING PROTEIN"/>
    <property type="match status" value="1"/>
</dbReference>
<evidence type="ECO:0000313" key="3">
    <source>
        <dbReference type="Proteomes" id="UP001059380"/>
    </source>
</evidence>
<dbReference type="InterPro" id="IPR036237">
    <property type="entry name" value="Xyl_isomerase-like_sf"/>
</dbReference>
<dbReference type="InterPro" id="IPR013022">
    <property type="entry name" value="Xyl_isomerase-like_TIM-brl"/>
</dbReference>
<evidence type="ECO:0000313" key="2">
    <source>
        <dbReference type="EMBL" id="UWZ85997.1"/>
    </source>
</evidence>
<dbReference type="AlphaFoldDB" id="A0A9J7BXQ1"/>
<dbReference type="Proteomes" id="UP001059380">
    <property type="component" value="Chromosome"/>
</dbReference>
<dbReference type="EMBL" id="CP093313">
    <property type="protein sequence ID" value="UWZ85997.1"/>
    <property type="molecule type" value="Genomic_DNA"/>
</dbReference>
<keyword evidence="2" id="KW-0413">Isomerase</keyword>
<sequence length="275" mass="30792">MLRVLSTHLFLNQRLHPGLLELAARSGAQAVEIFAARQHFDYTQREDVRELCEWFRSNELQAFSMHAPMFPDREMGRAGAPSVNVIHPEKSRRIDSMDEIKRALEAAEQIPFKNLIVHLGEREDSWSQRTIDYAMTALEHLGAFASALGVRVLVENLTNDVTTPEHLMLILELGHLDNIGVCLDLGHANMTVGIPEAITTLSKRIVSLHVHDNHGLKDEHLWPGDGTINWKATTERLNTLAAPPAAVLEIGYTLGDQPAAIPDRIRAAYNRLELI</sequence>
<proteinExistence type="predicted"/>
<dbReference type="KEGG" id="orp:MOP44_08640"/>
<reference evidence="2" key="1">
    <citation type="submission" date="2021-04" db="EMBL/GenBank/DDBJ databases">
        <title>Phylogenetic analysis of Acidobacteriaceae.</title>
        <authorList>
            <person name="Qiu L."/>
            <person name="Zhang Q."/>
        </authorList>
    </citation>
    <scope>NUCLEOTIDE SEQUENCE</scope>
    <source>
        <strain evidence="2">DSM 25168</strain>
    </source>
</reference>
<dbReference type="Pfam" id="PF01261">
    <property type="entry name" value="AP_endonuc_2"/>
    <property type="match status" value="1"/>
</dbReference>
<dbReference type="RefSeq" id="WP_260795639.1">
    <property type="nucleotide sequence ID" value="NZ_CP093313.1"/>
</dbReference>
<dbReference type="PANTHER" id="PTHR12110">
    <property type="entry name" value="HYDROXYPYRUVATE ISOMERASE"/>
    <property type="match status" value="1"/>
</dbReference>
<dbReference type="GO" id="GO:0016853">
    <property type="term" value="F:isomerase activity"/>
    <property type="evidence" value="ECO:0007669"/>
    <property type="project" value="UniProtKB-KW"/>
</dbReference>
<dbReference type="SUPFAM" id="SSF51658">
    <property type="entry name" value="Xylose isomerase-like"/>
    <property type="match status" value="1"/>
</dbReference>
<protein>
    <submittedName>
        <fullName evidence="2">Sugar phosphate isomerase/epimerase</fullName>
    </submittedName>
</protein>
<keyword evidence="3" id="KW-1185">Reference proteome</keyword>
<gene>
    <name evidence="2" type="ORF">MOP44_08640</name>
</gene>
<organism evidence="2 3">
    <name type="scientific">Occallatibacter riparius</name>
    <dbReference type="NCBI Taxonomy" id="1002689"/>
    <lineage>
        <taxon>Bacteria</taxon>
        <taxon>Pseudomonadati</taxon>
        <taxon>Acidobacteriota</taxon>
        <taxon>Terriglobia</taxon>
        <taxon>Terriglobales</taxon>
        <taxon>Acidobacteriaceae</taxon>
        <taxon>Occallatibacter</taxon>
    </lineage>
</organism>
<feature type="domain" description="Xylose isomerase-like TIM barrel" evidence="1">
    <location>
        <begin position="20"/>
        <end position="257"/>
    </location>
</feature>
<dbReference type="Gene3D" id="3.20.20.150">
    <property type="entry name" value="Divalent-metal-dependent TIM barrel enzymes"/>
    <property type="match status" value="1"/>
</dbReference>
<name>A0A9J7BXQ1_9BACT</name>